<feature type="compositionally biased region" description="Basic and acidic residues" evidence="1">
    <location>
        <begin position="8"/>
        <end position="17"/>
    </location>
</feature>
<feature type="region of interest" description="Disordered" evidence="1">
    <location>
        <begin position="1"/>
        <end position="31"/>
    </location>
</feature>
<proteinExistence type="predicted"/>
<dbReference type="AlphaFoldDB" id="A0A375IT88"/>
<sequence>MWATASERGTRQDEQKGARGRPFCCQGDGSGHRPDRIAGFLDGLAQRLRVGAAVDANGLGRHIRADARDGVDGEHGTRDGADAVVARHAFYLELDHAGTLLNGMETRHRAATDAV</sequence>
<organism evidence="2 3">
    <name type="scientific">Cupriavidus taiwanensis</name>
    <dbReference type="NCBI Taxonomy" id="164546"/>
    <lineage>
        <taxon>Bacteria</taxon>
        <taxon>Pseudomonadati</taxon>
        <taxon>Pseudomonadota</taxon>
        <taxon>Betaproteobacteria</taxon>
        <taxon>Burkholderiales</taxon>
        <taxon>Burkholderiaceae</taxon>
        <taxon>Cupriavidus</taxon>
    </lineage>
</organism>
<name>A0A375IT88_9BURK</name>
<dbReference type="EMBL" id="OVTA01000001">
    <property type="protein sequence ID" value="SPR95804.1"/>
    <property type="molecule type" value="Genomic_DNA"/>
</dbReference>
<evidence type="ECO:0000313" key="2">
    <source>
        <dbReference type="EMBL" id="SPR95804.1"/>
    </source>
</evidence>
<dbReference type="Proteomes" id="UP000256805">
    <property type="component" value="Unassembled WGS sequence"/>
</dbReference>
<accession>A0A375IT88</accession>
<gene>
    <name evidence="2" type="ORF">CBM2634_A10007</name>
</gene>
<reference evidence="2 3" key="1">
    <citation type="submission" date="2018-01" db="EMBL/GenBank/DDBJ databases">
        <authorList>
            <person name="Gaut B.S."/>
            <person name="Morton B.R."/>
            <person name="Clegg M.T."/>
            <person name="Duvall M.R."/>
        </authorList>
    </citation>
    <scope>NUCLEOTIDE SEQUENCE [LARGE SCALE GENOMIC DNA]</scope>
    <source>
        <strain evidence="2">Cupriavidus taiwanensis cmp 52</strain>
    </source>
</reference>
<evidence type="ECO:0000256" key="1">
    <source>
        <dbReference type="SAM" id="MobiDB-lite"/>
    </source>
</evidence>
<protein>
    <submittedName>
        <fullName evidence="2">Uncharacterized protein</fullName>
    </submittedName>
</protein>
<evidence type="ECO:0000313" key="3">
    <source>
        <dbReference type="Proteomes" id="UP000256805"/>
    </source>
</evidence>